<name>A0A242K241_9ENTE</name>
<accession>A0A242K241</accession>
<dbReference type="OrthoDB" id="2353897at2"/>
<reference evidence="7" key="2">
    <citation type="submission" date="2017-05" db="EMBL/GenBank/DDBJ databases">
        <authorList>
            <consortium name="The Broad Institute Genomics Platform"/>
            <consortium name="The Broad Institute Genomic Center for Infectious Diseases"/>
            <person name="Earl A."/>
            <person name="Manson A."/>
            <person name="Schwartman J."/>
            <person name="Gilmore M."/>
            <person name="Abouelleil A."/>
            <person name="Cao P."/>
            <person name="Chapman S."/>
            <person name="Cusick C."/>
            <person name="Shea T."/>
            <person name="Young S."/>
            <person name="Neafsey D."/>
            <person name="Nusbaum C."/>
            <person name="Birren B."/>
        </authorList>
    </citation>
    <scope>NUCLEOTIDE SEQUENCE</scope>
    <source>
        <strain evidence="7">9E7_DIV0242</strain>
    </source>
</reference>
<reference evidence="6" key="1">
    <citation type="submission" date="2017-05" db="EMBL/GenBank/DDBJ databases">
        <title>The Genome Sequence of Enterococcus sp. 9E7_DIV0242.</title>
        <authorList>
            <consortium name="The Broad Institute Genomics Platform"/>
            <consortium name="The Broad Institute Genomic Center for Infectious Diseases"/>
            <person name="Earl A."/>
            <person name="Manson A."/>
            <person name="Schwartman J."/>
            <person name="Gilmore M."/>
            <person name="Abouelleil A."/>
            <person name="Cao P."/>
            <person name="Chapman S."/>
            <person name="Cusick C."/>
            <person name="Shea T."/>
            <person name="Young S."/>
            <person name="Neafsey D."/>
            <person name="Nusbaum C."/>
            <person name="Birren B."/>
        </authorList>
    </citation>
    <scope>NUCLEOTIDE SEQUENCE [LARGE SCALE GENOMIC DNA]</scope>
    <source>
        <strain evidence="6">9E7_DIV0242</strain>
    </source>
</reference>
<evidence type="ECO:0000313" key="6">
    <source>
        <dbReference type="EMBL" id="OTP12660.1"/>
    </source>
</evidence>
<keyword evidence="3 5" id="KW-1133">Transmembrane helix</keyword>
<proteinExistence type="predicted"/>
<dbReference type="RefSeq" id="WP_086350250.1">
    <property type="nucleotide sequence ID" value="NZ_CP147247.1"/>
</dbReference>
<organism evidence="6">
    <name type="scientific">Candidatus Enterococcus clewellii</name>
    <dbReference type="NCBI Taxonomy" id="1834193"/>
    <lineage>
        <taxon>Bacteria</taxon>
        <taxon>Bacillati</taxon>
        <taxon>Bacillota</taxon>
        <taxon>Bacilli</taxon>
        <taxon>Lactobacillales</taxon>
        <taxon>Enterococcaceae</taxon>
        <taxon>Enterococcus</taxon>
    </lineage>
</organism>
<feature type="transmembrane region" description="Helical" evidence="5">
    <location>
        <begin position="9"/>
        <end position="27"/>
    </location>
</feature>
<dbReference type="Proteomes" id="UP000195141">
    <property type="component" value="Chromosome"/>
</dbReference>
<dbReference type="AlphaFoldDB" id="A0A242K241"/>
<keyword evidence="4 5" id="KW-0472">Membrane</keyword>
<dbReference type="NCBIfam" id="TIGR01592">
    <property type="entry name" value="holin_SPP1"/>
    <property type="match status" value="1"/>
</dbReference>
<feature type="transmembrane region" description="Helical" evidence="5">
    <location>
        <begin position="39"/>
        <end position="57"/>
    </location>
</feature>
<dbReference type="EMBL" id="NGMM01000006">
    <property type="protein sequence ID" value="OTP12660.1"/>
    <property type="molecule type" value="Genomic_DNA"/>
</dbReference>
<reference evidence="7" key="3">
    <citation type="submission" date="2024-03" db="EMBL/GenBank/DDBJ databases">
        <title>The Genome Sequence of Enterococcus sp. DIV0242b.</title>
        <authorList>
            <consortium name="The Broad Institute Genomics Platform"/>
            <consortium name="The Broad Institute Microbial Omics Core"/>
            <consortium name="The Broad Institute Genomic Center for Infectious Diseases"/>
            <person name="Earl A."/>
            <person name="Manson A."/>
            <person name="Gilmore M."/>
            <person name="Schwartman J."/>
            <person name="Shea T."/>
            <person name="Abouelleil A."/>
            <person name="Cao P."/>
            <person name="Chapman S."/>
            <person name="Cusick C."/>
            <person name="Young S."/>
            <person name="Neafsey D."/>
            <person name="Nusbaum C."/>
            <person name="Birren B."/>
        </authorList>
    </citation>
    <scope>NUCLEOTIDE SEQUENCE</scope>
    <source>
        <strain evidence="7">9E7_DIV0242</strain>
    </source>
</reference>
<dbReference type="InterPro" id="IPR006479">
    <property type="entry name" value="Holin"/>
</dbReference>
<protein>
    <submittedName>
        <fullName evidence="6">SPP1 family holin</fullName>
    </submittedName>
</protein>
<keyword evidence="8" id="KW-1185">Reference proteome</keyword>
<dbReference type="Pfam" id="PF04688">
    <property type="entry name" value="Holin_SPP1"/>
    <property type="match status" value="1"/>
</dbReference>
<keyword evidence="2 5" id="KW-0812">Transmembrane</keyword>
<evidence type="ECO:0000256" key="4">
    <source>
        <dbReference type="ARBA" id="ARBA00023136"/>
    </source>
</evidence>
<evidence type="ECO:0000256" key="5">
    <source>
        <dbReference type="SAM" id="Phobius"/>
    </source>
</evidence>
<evidence type="ECO:0000313" key="8">
    <source>
        <dbReference type="Proteomes" id="UP000195141"/>
    </source>
</evidence>
<sequence length="81" mass="8879">MKQVSAETIARTIVLMLALINQVLAILGKGTIDIAENDLYQVISLLFTIGSTAVAWWKNNSFTAAAIEADERLKELKEDGE</sequence>
<evidence type="ECO:0000256" key="2">
    <source>
        <dbReference type="ARBA" id="ARBA00022692"/>
    </source>
</evidence>
<gene>
    <name evidence="7" type="ORF">A5888_001272</name>
    <name evidence="6" type="ORF">A5888_003238</name>
</gene>
<evidence type="ECO:0000313" key="7">
    <source>
        <dbReference type="EMBL" id="WYJ89550.1"/>
    </source>
</evidence>
<dbReference type="GO" id="GO:0016020">
    <property type="term" value="C:membrane"/>
    <property type="evidence" value="ECO:0007669"/>
    <property type="project" value="UniProtKB-SubCell"/>
</dbReference>
<dbReference type="EMBL" id="CP147247">
    <property type="protein sequence ID" value="WYJ89550.1"/>
    <property type="molecule type" value="Genomic_DNA"/>
</dbReference>
<comment type="subcellular location">
    <subcellularLocation>
        <location evidence="1">Membrane</location>
    </subcellularLocation>
</comment>
<evidence type="ECO:0000256" key="1">
    <source>
        <dbReference type="ARBA" id="ARBA00004370"/>
    </source>
</evidence>
<evidence type="ECO:0000256" key="3">
    <source>
        <dbReference type="ARBA" id="ARBA00022989"/>
    </source>
</evidence>